<dbReference type="Gene3D" id="3.40.33.10">
    <property type="entry name" value="CAP"/>
    <property type="match status" value="1"/>
</dbReference>
<evidence type="ECO:0000256" key="2">
    <source>
        <dbReference type="ARBA" id="ARBA00009923"/>
    </source>
</evidence>
<organism evidence="7 8">
    <name type="scientific">Pseudolycoriella hygida</name>
    <dbReference type="NCBI Taxonomy" id="35572"/>
    <lineage>
        <taxon>Eukaryota</taxon>
        <taxon>Metazoa</taxon>
        <taxon>Ecdysozoa</taxon>
        <taxon>Arthropoda</taxon>
        <taxon>Hexapoda</taxon>
        <taxon>Insecta</taxon>
        <taxon>Pterygota</taxon>
        <taxon>Neoptera</taxon>
        <taxon>Endopterygota</taxon>
        <taxon>Diptera</taxon>
        <taxon>Nematocera</taxon>
        <taxon>Sciaroidea</taxon>
        <taxon>Sciaridae</taxon>
        <taxon>Pseudolycoriella</taxon>
    </lineage>
</organism>
<name>A0A9Q0MSG9_9DIPT</name>
<dbReference type="EMBL" id="WJQU01000003">
    <property type="protein sequence ID" value="KAJ6637146.1"/>
    <property type="molecule type" value="Genomic_DNA"/>
</dbReference>
<dbReference type="PIRSF" id="PIRSF038921">
    <property type="entry name" value="P14a"/>
    <property type="match status" value="1"/>
</dbReference>
<dbReference type="InterPro" id="IPR035940">
    <property type="entry name" value="CAP_sf"/>
</dbReference>
<comment type="caution">
    <text evidence="7">The sequence shown here is derived from an EMBL/GenBank/DDBJ whole genome shotgun (WGS) entry which is preliminary data.</text>
</comment>
<feature type="domain" description="SCP" evidence="6">
    <location>
        <begin position="57"/>
        <end position="218"/>
    </location>
</feature>
<sequence length="227" mass="25804">MKFNTGLTLILLVTSAAATDYCRPGLCPRGRHVGCGNYGAFGPACFGTGQLYNLTEDDKAFIVRLHNERRQEIASGSLNRYESAAHMKEITWNDELAHVACFNAKTCVFAHDSCRNTDAHPYAGQNLAIVGQSQGYKPFREAYEDLHNQWFMEHQYCDMRNIRHFQNRATRPGQQIGHFTQMVSDNVDQVGCCVSMFTKNRMKFVYIVCNYSYTNISNRAIYTPVKV</sequence>
<keyword evidence="8" id="KW-1185">Reference proteome</keyword>
<evidence type="ECO:0000256" key="4">
    <source>
        <dbReference type="ARBA" id="ARBA00022729"/>
    </source>
</evidence>
<dbReference type="CDD" id="cd05380">
    <property type="entry name" value="CAP_euk"/>
    <property type="match status" value="1"/>
</dbReference>
<dbReference type="InterPro" id="IPR001283">
    <property type="entry name" value="CRISP-related"/>
</dbReference>
<accession>A0A9Q0MSG9</accession>
<feature type="chain" id="PRO_5040369362" evidence="5">
    <location>
        <begin position="19"/>
        <end position="227"/>
    </location>
</feature>
<dbReference type="OrthoDB" id="414826at2759"/>
<proteinExistence type="inferred from homology"/>
<keyword evidence="3" id="KW-0964">Secreted</keyword>
<dbReference type="InterPro" id="IPR034763">
    <property type="entry name" value="P14a_insect"/>
</dbReference>
<dbReference type="SUPFAM" id="SSF55797">
    <property type="entry name" value="PR-1-like"/>
    <property type="match status" value="1"/>
</dbReference>
<evidence type="ECO:0000259" key="6">
    <source>
        <dbReference type="SMART" id="SM00198"/>
    </source>
</evidence>
<dbReference type="PANTHER" id="PTHR10334">
    <property type="entry name" value="CYSTEINE-RICH SECRETORY PROTEIN-RELATED"/>
    <property type="match status" value="1"/>
</dbReference>
<evidence type="ECO:0000256" key="3">
    <source>
        <dbReference type="ARBA" id="ARBA00022525"/>
    </source>
</evidence>
<evidence type="ECO:0000313" key="7">
    <source>
        <dbReference type="EMBL" id="KAJ6637146.1"/>
    </source>
</evidence>
<dbReference type="InterPro" id="IPR014044">
    <property type="entry name" value="CAP_dom"/>
</dbReference>
<evidence type="ECO:0000313" key="8">
    <source>
        <dbReference type="Proteomes" id="UP001151699"/>
    </source>
</evidence>
<feature type="signal peptide" evidence="5">
    <location>
        <begin position="1"/>
        <end position="18"/>
    </location>
</feature>
<dbReference type="AlphaFoldDB" id="A0A9Q0MSG9"/>
<keyword evidence="4 5" id="KW-0732">Signal</keyword>
<dbReference type="Pfam" id="PF00188">
    <property type="entry name" value="CAP"/>
    <property type="match status" value="1"/>
</dbReference>
<comment type="similarity">
    <text evidence="2">Belongs to the CRISP family.</text>
</comment>
<protein>
    <submittedName>
        <fullName evidence="7">Antigen 5 like allergen Cul n 1</fullName>
    </submittedName>
</protein>
<evidence type="ECO:0000256" key="1">
    <source>
        <dbReference type="ARBA" id="ARBA00004613"/>
    </source>
</evidence>
<reference evidence="7" key="1">
    <citation type="submission" date="2022-07" db="EMBL/GenBank/DDBJ databases">
        <authorList>
            <person name="Trinca V."/>
            <person name="Uliana J.V.C."/>
            <person name="Torres T.T."/>
            <person name="Ward R.J."/>
            <person name="Monesi N."/>
        </authorList>
    </citation>
    <scope>NUCLEOTIDE SEQUENCE</scope>
    <source>
        <strain evidence="7">HSMRA1968</strain>
        <tissue evidence="7">Whole embryos</tissue>
    </source>
</reference>
<dbReference type="GO" id="GO:0005576">
    <property type="term" value="C:extracellular region"/>
    <property type="evidence" value="ECO:0007669"/>
    <property type="project" value="UniProtKB-SubCell"/>
</dbReference>
<dbReference type="SMART" id="SM00198">
    <property type="entry name" value="SCP"/>
    <property type="match status" value="1"/>
</dbReference>
<dbReference type="Proteomes" id="UP001151699">
    <property type="component" value="Chromosome X"/>
</dbReference>
<gene>
    <name evidence="7" type="primary">AG5L1_3</name>
    <name evidence="7" type="ORF">Bhyg_09873</name>
</gene>
<evidence type="ECO:0000256" key="5">
    <source>
        <dbReference type="SAM" id="SignalP"/>
    </source>
</evidence>
<comment type="subcellular location">
    <subcellularLocation>
        <location evidence="1">Secreted</location>
    </subcellularLocation>
</comment>